<dbReference type="GO" id="GO:0005524">
    <property type="term" value="F:ATP binding"/>
    <property type="evidence" value="ECO:0007669"/>
    <property type="project" value="UniProtKB-KW"/>
</dbReference>
<dbReference type="Proteomes" id="UP000326546">
    <property type="component" value="Chromosome"/>
</dbReference>
<dbReference type="PROSITE" id="PS50893">
    <property type="entry name" value="ABC_TRANSPORTER_2"/>
    <property type="match status" value="1"/>
</dbReference>
<gene>
    <name evidence="4" type="ORF">FY030_12315</name>
</gene>
<feature type="domain" description="ABC transporter" evidence="3">
    <location>
        <begin position="4"/>
        <end position="210"/>
    </location>
</feature>
<evidence type="ECO:0000256" key="2">
    <source>
        <dbReference type="ARBA" id="ARBA00022840"/>
    </source>
</evidence>
<dbReference type="InterPro" id="IPR003593">
    <property type="entry name" value="AAA+_ATPase"/>
</dbReference>
<accession>A0A5J6V8D4</accession>
<dbReference type="Gene3D" id="3.40.50.300">
    <property type="entry name" value="P-loop containing nucleotide triphosphate hydrolases"/>
    <property type="match status" value="1"/>
</dbReference>
<evidence type="ECO:0000313" key="4">
    <source>
        <dbReference type="EMBL" id="QFG69386.1"/>
    </source>
</evidence>
<protein>
    <submittedName>
        <fullName evidence="4">ABC transporter ATP-binding protein</fullName>
    </submittedName>
</protein>
<organism evidence="4 5">
    <name type="scientific">Ornithinimicrobium pratense</name>
    <dbReference type="NCBI Taxonomy" id="2593973"/>
    <lineage>
        <taxon>Bacteria</taxon>
        <taxon>Bacillati</taxon>
        <taxon>Actinomycetota</taxon>
        <taxon>Actinomycetes</taxon>
        <taxon>Micrococcales</taxon>
        <taxon>Ornithinimicrobiaceae</taxon>
        <taxon>Ornithinimicrobium</taxon>
    </lineage>
</organism>
<keyword evidence="1" id="KW-0547">Nucleotide-binding</keyword>
<dbReference type="GO" id="GO:0016887">
    <property type="term" value="F:ATP hydrolysis activity"/>
    <property type="evidence" value="ECO:0007669"/>
    <property type="project" value="InterPro"/>
</dbReference>
<dbReference type="PANTHER" id="PTHR43158">
    <property type="entry name" value="SKFA PEPTIDE EXPORT ATP-BINDING PROTEIN SKFE"/>
    <property type="match status" value="1"/>
</dbReference>
<dbReference type="RefSeq" id="WP_158061760.1">
    <property type="nucleotide sequence ID" value="NZ_CP044427.1"/>
</dbReference>
<dbReference type="AlphaFoldDB" id="A0A5J6V8D4"/>
<proteinExistence type="predicted"/>
<dbReference type="EMBL" id="CP044427">
    <property type="protein sequence ID" value="QFG69386.1"/>
    <property type="molecule type" value="Genomic_DNA"/>
</dbReference>
<evidence type="ECO:0000259" key="3">
    <source>
        <dbReference type="PROSITE" id="PS50893"/>
    </source>
</evidence>
<evidence type="ECO:0000313" key="5">
    <source>
        <dbReference type="Proteomes" id="UP000326546"/>
    </source>
</evidence>
<dbReference type="PANTHER" id="PTHR43158:SF2">
    <property type="entry name" value="SKFA PEPTIDE EXPORT ATP-BINDING PROTEIN SKFE"/>
    <property type="match status" value="1"/>
</dbReference>
<reference evidence="4 5" key="1">
    <citation type="submission" date="2019-09" db="EMBL/GenBank/DDBJ databases">
        <title>Serinicoccus pratensis sp. nov., isolated from meadow soil.</title>
        <authorList>
            <person name="Zhang W."/>
        </authorList>
    </citation>
    <scope>NUCLEOTIDE SEQUENCE [LARGE SCALE GENOMIC DNA]</scope>
    <source>
        <strain evidence="4 5">W204</strain>
    </source>
</reference>
<keyword evidence="2 4" id="KW-0067">ATP-binding</keyword>
<dbReference type="InterPro" id="IPR027417">
    <property type="entry name" value="P-loop_NTPase"/>
</dbReference>
<sequence>MVQVEVTNVQVERAGHPVLAPTTFSVDRGRVLAVTGANGSGKTTLLRVLAGLERASAGRCLVAGRPIDERDPRFRRAVAALVGPPPTARDLTVLEHLELVARTWGSDAATAGRTADRLLGELGIARLAQRLPHQLSAGQAHLCALALTLARPGEVLLLDEPEQRLDEDRLTAVSQLLDRRRRDGATLLLATHSSRLVEELDADELVLREAA</sequence>
<evidence type="ECO:0000256" key="1">
    <source>
        <dbReference type="ARBA" id="ARBA00022741"/>
    </source>
</evidence>
<dbReference type="SMART" id="SM00382">
    <property type="entry name" value="AAA"/>
    <property type="match status" value="1"/>
</dbReference>
<name>A0A5J6V8D4_9MICO</name>
<dbReference type="Pfam" id="PF00005">
    <property type="entry name" value="ABC_tran"/>
    <property type="match status" value="1"/>
</dbReference>
<dbReference type="SUPFAM" id="SSF52540">
    <property type="entry name" value="P-loop containing nucleoside triphosphate hydrolases"/>
    <property type="match status" value="1"/>
</dbReference>
<dbReference type="OrthoDB" id="6198786at2"/>
<keyword evidence="5" id="KW-1185">Reference proteome</keyword>
<dbReference type="KEGG" id="serw:FY030_12315"/>
<dbReference type="InterPro" id="IPR003439">
    <property type="entry name" value="ABC_transporter-like_ATP-bd"/>
</dbReference>